<accession>A0A662ZBL7</accession>
<evidence type="ECO:0000313" key="1">
    <source>
        <dbReference type="EMBL" id="SFJ95434.1"/>
    </source>
</evidence>
<dbReference type="AlphaFoldDB" id="A0A662ZBL7"/>
<dbReference type="Proteomes" id="UP000243374">
    <property type="component" value="Unassembled WGS sequence"/>
</dbReference>
<sequence>MDSMPFFIFDSIFAISISTVKAVGTVIGFTCYAHEVHALEEKDKT</sequence>
<reference evidence="1 2" key="1">
    <citation type="submission" date="2016-10" db="EMBL/GenBank/DDBJ databases">
        <authorList>
            <person name="Varghese N."/>
            <person name="Submissions S."/>
        </authorList>
    </citation>
    <scope>NUCLEOTIDE SEQUENCE [LARGE SCALE GENOMIC DNA]</scope>
    <source>
        <strain evidence="1 2">22B</strain>
    </source>
</reference>
<proteinExistence type="predicted"/>
<protein>
    <submittedName>
        <fullName evidence="1">Uncharacterized protein</fullName>
    </submittedName>
</protein>
<organism evidence="1 2">
    <name type="scientific">Succinivibrio dextrinosolvens</name>
    <dbReference type="NCBI Taxonomy" id="83771"/>
    <lineage>
        <taxon>Bacteria</taxon>
        <taxon>Pseudomonadati</taxon>
        <taxon>Pseudomonadota</taxon>
        <taxon>Gammaproteobacteria</taxon>
        <taxon>Aeromonadales</taxon>
        <taxon>Succinivibrionaceae</taxon>
        <taxon>Succinivibrio</taxon>
    </lineage>
</organism>
<evidence type="ECO:0000313" key="2">
    <source>
        <dbReference type="Proteomes" id="UP000243374"/>
    </source>
</evidence>
<gene>
    <name evidence="1" type="ORF">SAMN04487865_100956</name>
</gene>
<name>A0A662ZBL7_9GAMM</name>
<dbReference type="EMBL" id="FOSF01000009">
    <property type="protein sequence ID" value="SFJ95434.1"/>
    <property type="molecule type" value="Genomic_DNA"/>
</dbReference>
<keyword evidence="2" id="KW-1185">Reference proteome</keyword>